<name>A0AAE3J7G6_9FIRM</name>
<feature type="region of interest" description="Disordered" evidence="1">
    <location>
        <begin position="58"/>
        <end position="82"/>
    </location>
</feature>
<accession>A0AAE3J7G6</accession>
<comment type="caution">
    <text evidence="2">The sequence shown here is derived from an EMBL/GenBank/DDBJ whole genome shotgun (WGS) entry which is preliminary data.</text>
</comment>
<dbReference type="AlphaFoldDB" id="A0AAE3J7G6"/>
<dbReference type="EMBL" id="JAJEPR010000019">
    <property type="protein sequence ID" value="MCC2190395.1"/>
    <property type="molecule type" value="Genomic_DNA"/>
</dbReference>
<evidence type="ECO:0000256" key="1">
    <source>
        <dbReference type="SAM" id="MobiDB-lite"/>
    </source>
</evidence>
<keyword evidence="3" id="KW-1185">Reference proteome</keyword>
<reference evidence="2 3" key="1">
    <citation type="submission" date="2021-10" db="EMBL/GenBank/DDBJ databases">
        <title>Anaerobic single-cell dispensing facilitates the cultivation of human gut bacteria.</title>
        <authorList>
            <person name="Afrizal A."/>
        </authorList>
    </citation>
    <scope>NUCLEOTIDE SEQUENCE [LARGE SCALE GENOMIC DNA]</scope>
    <source>
        <strain evidence="2 3">CLA-AA-H277</strain>
    </source>
</reference>
<sequence>MAKYSFMLGEYTEDDQVYHFGCRGKCYYITLKDKEGVEQSVYESSNMYEAYDKWKNLKGSKQPAKANTRPSRSQNRREAKKD</sequence>
<dbReference type="RefSeq" id="WP_178045650.1">
    <property type="nucleotide sequence ID" value="NZ_JAJEPR010000019.1"/>
</dbReference>
<protein>
    <submittedName>
        <fullName evidence="2">Uncharacterized protein</fullName>
    </submittedName>
</protein>
<organism evidence="2 3">
    <name type="scientific">Fusicatenibacter faecihominis</name>
    <dbReference type="NCBI Taxonomy" id="2881276"/>
    <lineage>
        <taxon>Bacteria</taxon>
        <taxon>Bacillati</taxon>
        <taxon>Bacillota</taxon>
        <taxon>Clostridia</taxon>
        <taxon>Lachnospirales</taxon>
        <taxon>Lachnospiraceae</taxon>
        <taxon>Fusicatenibacter</taxon>
    </lineage>
</organism>
<evidence type="ECO:0000313" key="2">
    <source>
        <dbReference type="EMBL" id="MCC2190395.1"/>
    </source>
</evidence>
<proteinExistence type="predicted"/>
<evidence type="ECO:0000313" key="3">
    <source>
        <dbReference type="Proteomes" id="UP001197875"/>
    </source>
</evidence>
<dbReference type="Proteomes" id="UP001197875">
    <property type="component" value="Unassembled WGS sequence"/>
</dbReference>
<gene>
    <name evidence="2" type="ORF">LKD71_11350</name>
</gene>